<evidence type="ECO:0000256" key="1">
    <source>
        <dbReference type="ARBA" id="ARBA00004123"/>
    </source>
</evidence>
<keyword evidence="2" id="KW-0539">Nucleus</keyword>
<comment type="caution">
    <text evidence="4">The sequence shown here is derived from an EMBL/GenBank/DDBJ whole genome shotgun (WGS) entry which is preliminary data.</text>
</comment>
<name>A0A9J6EAL0_RHIMP</name>
<dbReference type="PANTHER" id="PTHR13129:SF4">
    <property type="entry name" value="DDB1- AND CUL4-ASSOCIATED FACTOR 1"/>
    <property type="match status" value="1"/>
</dbReference>
<dbReference type="GO" id="GO:0016567">
    <property type="term" value="P:protein ubiquitination"/>
    <property type="evidence" value="ECO:0007669"/>
    <property type="project" value="InterPro"/>
</dbReference>
<dbReference type="VEuPathDB" id="VectorBase:LOC119163162"/>
<feature type="compositionally biased region" description="Low complexity" evidence="3">
    <location>
        <begin position="265"/>
        <end position="293"/>
    </location>
</feature>
<evidence type="ECO:0000313" key="4">
    <source>
        <dbReference type="EMBL" id="KAH8031370.1"/>
    </source>
</evidence>
<evidence type="ECO:0000256" key="2">
    <source>
        <dbReference type="ARBA" id="ARBA00023242"/>
    </source>
</evidence>
<dbReference type="EMBL" id="JABSTU010000005">
    <property type="protein sequence ID" value="KAH8031370.1"/>
    <property type="molecule type" value="Genomic_DNA"/>
</dbReference>
<dbReference type="GO" id="GO:0080008">
    <property type="term" value="C:Cul4-RING E3 ubiquitin ligase complex"/>
    <property type="evidence" value="ECO:0007669"/>
    <property type="project" value="TreeGrafter"/>
</dbReference>
<sequence>MPRVPPVSRALRDRSPEWSLPRVGKQQKINPFTVFPLTVEMQQRLILQYLTPLGEYQELLGAVLEAKTLHLLLHYANLKENRDVRLAFEALKYLAALLCHKKFALEFIAVGGLQRLLEVHRPSVAATGVSICLYYLAYSEDAMERVCMLPQSVLADLVAYALWLLERSHDSSRCHATMFFGLAFPFRSLLELFDQQDGLRKLLNVMSTLDVFVRGSNSDSATPSDDQVFASRQTARHVCVALKRYFEAHLAHKADHLRRSHTRNATATSSGTSITSATSASSPPPSQSASATTPSALRLVSKFERGAVVVVRQQHHHVVNTSVCGGVDGGRPPVSGGTLHEPVALSYDWNHSGKADTVRAALDVLAVCSVVPRAQIALCQNVALPSGQVRSAAGMRLVKMASLDIF</sequence>
<accession>A0A9J6EAL0</accession>
<dbReference type="GO" id="GO:0005634">
    <property type="term" value="C:nucleus"/>
    <property type="evidence" value="ECO:0007669"/>
    <property type="project" value="UniProtKB-SubCell"/>
</dbReference>
<proteinExistence type="predicted"/>
<organism evidence="4 5">
    <name type="scientific">Rhipicephalus microplus</name>
    <name type="common">Cattle tick</name>
    <name type="synonym">Boophilus microplus</name>
    <dbReference type="NCBI Taxonomy" id="6941"/>
    <lineage>
        <taxon>Eukaryota</taxon>
        <taxon>Metazoa</taxon>
        <taxon>Ecdysozoa</taxon>
        <taxon>Arthropoda</taxon>
        <taxon>Chelicerata</taxon>
        <taxon>Arachnida</taxon>
        <taxon>Acari</taxon>
        <taxon>Parasitiformes</taxon>
        <taxon>Ixodida</taxon>
        <taxon>Ixodoidea</taxon>
        <taxon>Ixodidae</taxon>
        <taxon>Rhipicephalinae</taxon>
        <taxon>Rhipicephalus</taxon>
        <taxon>Boophilus</taxon>
    </lineage>
</organism>
<evidence type="ECO:0000256" key="3">
    <source>
        <dbReference type="SAM" id="MobiDB-lite"/>
    </source>
</evidence>
<keyword evidence="5" id="KW-1185">Reference proteome</keyword>
<dbReference type="Proteomes" id="UP000821866">
    <property type="component" value="Chromosome 3"/>
</dbReference>
<dbReference type="PANTHER" id="PTHR13129">
    <property type="entry name" value="VPRBP PROTEIN-RELATED"/>
    <property type="match status" value="1"/>
</dbReference>
<reference evidence="4" key="2">
    <citation type="submission" date="2021-09" db="EMBL/GenBank/DDBJ databases">
        <authorList>
            <person name="Jia N."/>
            <person name="Wang J."/>
            <person name="Shi W."/>
            <person name="Du L."/>
            <person name="Sun Y."/>
            <person name="Zhan W."/>
            <person name="Jiang J."/>
            <person name="Wang Q."/>
            <person name="Zhang B."/>
            <person name="Ji P."/>
            <person name="Sakyi L.B."/>
            <person name="Cui X."/>
            <person name="Yuan T."/>
            <person name="Jiang B."/>
            <person name="Yang W."/>
            <person name="Lam T.T.-Y."/>
            <person name="Chang Q."/>
            <person name="Ding S."/>
            <person name="Wang X."/>
            <person name="Zhu J."/>
            <person name="Ruan X."/>
            <person name="Zhao L."/>
            <person name="Wei J."/>
            <person name="Que T."/>
            <person name="Du C."/>
            <person name="Cheng J."/>
            <person name="Dai P."/>
            <person name="Han X."/>
            <person name="Huang E."/>
            <person name="Gao Y."/>
            <person name="Liu J."/>
            <person name="Shao H."/>
            <person name="Ye R."/>
            <person name="Li L."/>
            <person name="Wei W."/>
            <person name="Wang X."/>
            <person name="Wang C."/>
            <person name="Huo Q."/>
            <person name="Li W."/>
            <person name="Guo W."/>
            <person name="Chen H."/>
            <person name="Chen S."/>
            <person name="Zhou L."/>
            <person name="Zhou L."/>
            <person name="Ni X."/>
            <person name="Tian J."/>
            <person name="Zhou Y."/>
            <person name="Sheng Y."/>
            <person name="Liu T."/>
            <person name="Pan Y."/>
            <person name="Xia L."/>
            <person name="Li J."/>
            <person name="Zhao F."/>
            <person name="Cao W."/>
        </authorList>
    </citation>
    <scope>NUCLEOTIDE SEQUENCE</scope>
    <source>
        <strain evidence="4">Rmic-2018</strain>
        <tissue evidence="4">Larvae</tissue>
    </source>
</reference>
<protein>
    <submittedName>
        <fullName evidence="4">Uncharacterized protein</fullName>
    </submittedName>
</protein>
<feature type="region of interest" description="Disordered" evidence="3">
    <location>
        <begin position="257"/>
        <end position="293"/>
    </location>
</feature>
<comment type="subcellular location">
    <subcellularLocation>
        <location evidence="1">Nucleus</location>
    </subcellularLocation>
</comment>
<dbReference type="InterPro" id="IPR033270">
    <property type="entry name" value="VPRBP/DCAF1"/>
</dbReference>
<reference evidence="4" key="1">
    <citation type="journal article" date="2020" name="Cell">
        <title>Large-Scale Comparative Analyses of Tick Genomes Elucidate Their Genetic Diversity and Vector Capacities.</title>
        <authorList>
            <consortium name="Tick Genome and Microbiome Consortium (TIGMIC)"/>
            <person name="Jia N."/>
            <person name="Wang J."/>
            <person name="Shi W."/>
            <person name="Du L."/>
            <person name="Sun Y."/>
            <person name="Zhan W."/>
            <person name="Jiang J.F."/>
            <person name="Wang Q."/>
            <person name="Zhang B."/>
            <person name="Ji P."/>
            <person name="Bell-Sakyi L."/>
            <person name="Cui X.M."/>
            <person name="Yuan T.T."/>
            <person name="Jiang B.G."/>
            <person name="Yang W.F."/>
            <person name="Lam T.T."/>
            <person name="Chang Q.C."/>
            <person name="Ding S.J."/>
            <person name="Wang X.J."/>
            <person name="Zhu J.G."/>
            <person name="Ruan X.D."/>
            <person name="Zhao L."/>
            <person name="Wei J.T."/>
            <person name="Ye R.Z."/>
            <person name="Que T.C."/>
            <person name="Du C.H."/>
            <person name="Zhou Y.H."/>
            <person name="Cheng J.X."/>
            <person name="Dai P.F."/>
            <person name="Guo W.B."/>
            <person name="Han X.H."/>
            <person name="Huang E.J."/>
            <person name="Li L.F."/>
            <person name="Wei W."/>
            <person name="Gao Y.C."/>
            <person name="Liu J.Z."/>
            <person name="Shao H.Z."/>
            <person name="Wang X."/>
            <person name="Wang C.C."/>
            <person name="Yang T.C."/>
            <person name="Huo Q.B."/>
            <person name="Li W."/>
            <person name="Chen H.Y."/>
            <person name="Chen S.E."/>
            <person name="Zhou L.G."/>
            <person name="Ni X.B."/>
            <person name="Tian J.H."/>
            <person name="Sheng Y."/>
            <person name="Liu T."/>
            <person name="Pan Y.S."/>
            <person name="Xia L.Y."/>
            <person name="Li J."/>
            <person name="Zhao F."/>
            <person name="Cao W.C."/>
        </authorList>
    </citation>
    <scope>NUCLEOTIDE SEQUENCE</scope>
    <source>
        <strain evidence="4">Rmic-2018</strain>
    </source>
</reference>
<evidence type="ECO:0000313" key="5">
    <source>
        <dbReference type="Proteomes" id="UP000821866"/>
    </source>
</evidence>
<gene>
    <name evidence="4" type="ORF">HPB51_016554</name>
</gene>
<dbReference type="AlphaFoldDB" id="A0A9J6EAL0"/>